<reference evidence="2" key="1">
    <citation type="submission" date="2022-03" db="EMBL/GenBank/DDBJ databases">
        <title>Streptomyces 7R015 and 7R016 isolated from Barleria lupulina in Thailand.</title>
        <authorList>
            <person name="Kanchanasin P."/>
            <person name="Phongsopitanun W."/>
            <person name="Tanasupawat S."/>
        </authorList>
    </citation>
    <scope>NUCLEOTIDE SEQUENCE</scope>
    <source>
        <strain evidence="2">7R015</strain>
    </source>
</reference>
<accession>A0ABS9XXL4</accession>
<keyword evidence="1" id="KW-0472">Membrane</keyword>
<sequence length="53" mass="5855">MEHTPAAAWLAEAASAAQHQGSGYLLRVVIVVMFLGCAFTGWFLLRGYKRKDD</sequence>
<dbReference type="Proteomes" id="UP001165269">
    <property type="component" value="Unassembled WGS sequence"/>
</dbReference>
<name>A0ABS9XXL4_9ACTN</name>
<keyword evidence="1" id="KW-1133">Transmembrane helix</keyword>
<keyword evidence="1" id="KW-0812">Transmembrane</keyword>
<protein>
    <submittedName>
        <fullName evidence="2">Uncharacterized protein</fullName>
    </submittedName>
</protein>
<gene>
    <name evidence="2" type="ORF">MQP27_01080</name>
</gene>
<keyword evidence="3" id="KW-1185">Reference proteome</keyword>
<organism evidence="2 3">
    <name type="scientific">Streptomyces cylindrosporus</name>
    <dbReference type="NCBI Taxonomy" id="2927583"/>
    <lineage>
        <taxon>Bacteria</taxon>
        <taxon>Bacillati</taxon>
        <taxon>Actinomycetota</taxon>
        <taxon>Actinomycetes</taxon>
        <taxon>Kitasatosporales</taxon>
        <taxon>Streptomycetaceae</taxon>
        <taxon>Streptomyces</taxon>
    </lineage>
</organism>
<comment type="caution">
    <text evidence="2">The sequence shown here is derived from an EMBL/GenBank/DDBJ whole genome shotgun (WGS) entry which is preliminary data.</text>
</comment>
<feature type="transmembrane region" description="Helical" evidence="1">
    <location>
        <begin position="26"/>
        <end position="45"/>
    </location>
</feature>
<evidence type="ECO:0000313" key="3">
    <source>
        <dbReference type="Proteomes" id="UP001165269"/>
    </source>
</evidence>
<evidence type="ECO:0000313" key="2">
    <source>
        <dbReference type="EMBL" id="MCI3269707.1"/>
    </source>
</evidence>
<dbReference type="RefSeq" id="WP_242759302.1">
    <property type="nucleotide sequence ID" value="NZ_JALDAY010000001.1"/>
</dbReference>
<dbReference type="EMBL" id="JALDAY010000001">
    <property type="protein sequence ID" value="MCI3269707.1"/>
    <property type="molecule type" value="Genomic_DNA"/>
</dbReference>
<proteinExistence type="predicted"/>
<evidence type="ECO:0000256" key="1">
    <source>
        <dbReference type="SAM" id="Phobius"/>
    </source>
</evidence>